<feature type="compositionally biased region" description="Basic and acidic residues" evidence="9">
    <location>
        <begin position="327"/>
        <end position="341"/>
    </location>
</feature>
<evidence type="ECO:0000256" key="4">
    <source>
        <dbReference type="ARBA" id="ARBA00022490"/>
    </source>
</evidence>
<keyword evidence="7" id="KW-0539">Nucleus</keyword>
<dbReference type="InterPro" id="IPR051421">
    <property type="entry name" value="RNA_Proc_DNA_Dmg_Regulator"/>
</dbReference>
<dbReference type="Proteomes" id="UP000827092">
    <property type="component" value="Unassembled WGS sequence"/>
</dbReference>
<feature type="domain" description="SDE2/SF3A3 SAP" evidence="10">
    <location>
        <begin position="335"/>
        <end position="410"/>
    </location>
</feature>
<feature type="compositionally biased region" description="Basic and acidic residues" evidence="9">
    <location>
        <begin position="294"/>
        <end position="309"/>
    </location>
</feature>
<dbReference type="GO" id="GO:0006397">
    <property type="term" value="P:mRNA processing"/>
    <property type="evidence" value="ECO:0007669"/>
    <property type="project" value="UniProtKB-KW"/>
</dbReference>
<evidence type="ECO:0000259" key="10">
    <source>
        <dbReference type="Pfam" id="PF13297"/>
    </source>
</evidence>
<dbReference type="Pfam" id="PF13297">
    <property type="entry name" value="SDE2_2C"/>
    <property type="match status" value="1"/>
</dbReference>
<evidence type="ECO:0000313" key="13">
    <source>
        <dbReference type="Proteomes" id="UP000827092"/>
    </source>
</evidence>
<evidence type="ECO:0000256" key="3">
    <source>
        <dbReference type="ARBA" id="ARBA00008726"/>
    </source>
</evidence>
<feature type="compositionally biased region" description="Polar residues" evidence="9">
    <location>
        <begin position="283"/>
        <end position="293"/>
    </location>
</feature>
<proteinExistence type="inferred from homology"/>
<feature type="domain" description="SDE2-like" evidence="11">
    <location>
        <begin position="70"/>
        <end position="166"/>
    </location>
</feature>
<dbReference type="AlphaFoldDB" id="A0AAV6VQW0"/>
<dbReference type="GO" id="GO:0008380">
    <property type="term" value="P:RNA splicing"/>
    <property type="evidence" value="ECO:0007669"/>
    <property type="project" value="UniProtKB-KW"/>
</dbReference>
<comment type="caution">
    <text evidence="12">The sequence shown here is derived from an EMBL/GenBank/DDBJ whole genome shotgun (WGS) entry which is preliminary data.</text>
</comment>
<evidence type="ECO:0008006" key="14">
    <source>
        <dbReference type="Google" id="ProtNLM"/>
    </source>
</evidence>
<evidence type="ECO:0000313" key="12">
    <source>
        <dbReference type="EMBL" id="KAG8198136.1"/>
    </source>
</evidence>
<dbReference type="PANTHER" id="PTHR12786">
    <property type="entry name" value="SPLICING FACTOR SF3A-RELATED"/>
    <property type="match status" value="1"/>
</dbReference>
<dbReference type="EMBL" id="JAFNEN010000043">
    <property type="protein sequence ID" value="KAG8198136.1"/>
    <property type="molecule type" value="Genomic_DNA"/>
</dbReference>
<keyword evidence="4" id="KW-0963">Cytoplasm</keyword>
<dbReference type="InterPro" id="IPR053822">
    <property type="entry name" value="SDE2-like_dom"/>
</dbReference>
<comment type="similarity">
    <text evidence="3">Belongs to the SDE2 family.</text>
</comment>
<feature type="compositionally biased region" description="Polar residues" evidence="9">
    <location>
        <begin position="246"/>
        <end position="258"/>
    </location>
</feature>
<evidence type="ECO:0000259" key="11">
    <source>
        <dbReference type="Pfam" id="PF22782"/>
    </source>
</evidence>
<dbReference type="GO" id="GO:0005737">
    <property type="term" value="C:cytoplasm"/>
    <property type="evidence" value="ECO:0007669"/>
    <property type="project" value="UniProtKB-SubCell"/>
</dbReference>
<name>A0AAV6VQW0_9ARAC</name>
<feature type="compositionally biased region" description="Polar residues" evidence="9">
    <location>
        <begin position="217"/>
        <end position="238"/>
    </location>
</feature>
<evidence type="ECO:0000256" key="2">
    <source>
        <dbReference type="ARBA" id="ARBA00004496"/>
    </source>
</evidence>
<keyword evidence="5" id="KW-0507">mRNA processing</keyword>
<protein>
    <recommendedName>
        <fullName evidence="14">Replication stress response regulator SDE2</fullName>
    </recommendedName>
</protein>
<feature type="region of interest" description="Disordered" evidence="9">
    <location>
        <begin position="169"/>
        <end position="341"/>
    </location>
</feature>
<dbReference type="InterPro" id="IPR025086">
    <property type="entry name" value="SDE2/SF3A3_SAP"/>
</dbReference>
<evidence type="ECO:0000256" key="8">
    <source>
        <dbReference type="ARBA" id="ARBA00023306"/>
    </source>
</evidence>
<evidence type="ECO:0000256" key="1">
    <source>
        <dbReference type="ARBA" id="ARBA00004123"/>
    </source>
</evidence>
<gene>
    <name evidence="12" type="ORF">JTE90_006889</name>
</gene>
<dbReference type="PANTHER" id="PTHR12786:SF1">
    <property type="entry name" value="SPLICING REGULATOR SDE2"/>
    <property type="match status" value="1"/>
</dbReference>
<keyword evidence="13" id="KW-1185">Reference proteome</keyword>
<comment type="subcellular location">
    <subcellularLocation>
        <location evidence="2">Cytoplasm</location>
    </subcellularLocation>
    <subcellularLocation>
        <location evidence="1">Nucleus</location>
    </subcellularLocation>
</comment>
<dbReference type="Pfam" id="PF22782">
    <property type="entry name" value="SDE2"/>
    <property type="match status" value="1"/>
</dbReference>
<evidence type="ECO:0000256" key="7">
    <source>
        <dbReference type="ARBA" id="ARBA00023242"/>
    </source>
</evidence>
<keyword evidence="6" id="KW-0508">mRNA splicing</keyword>
<feature type="compositionally biased region" description="Polar residues" evidence="9">
    <location>
        <begin position="266"/>
        <end position="275"/>
    </location>
</feature>
<organism evidence="12 13">
    <name type="scientific">Oedothorax gibbosus</name>
    <dbReference type="NCBI Taxonomy" id="931172"/>
    <lineage>
        <taxon>Eukaryota</taxon>
        <taxon>Metazoa</taxon>
        <taxon>Ecdysozoa</taxon>
        <taxon>Arthropoda</taxon>
        <taxon>Chelicerata</taxon>
        <taxon>Arachnida</taxon>
        <taxon>Araneae</taxon>
        <taxon>Araneomorphae</taxon>
        <taxon>Entelegynae</taxon>
        <taxon>Araneoidea</taxon>
        <taxon>Linyphiidae</taxon>
        <taxon>Erigoninae</taxon>
        <taxon>Oedothorax</taxon>
    </lineage>
</organism>
<dbReference type="GO" id="GO:0005634">
    <property type="term" value="C:nucleus"/>
    <property type="evidence" value="ECO:0007669"/>
    <property type="project" value="UniProtKB-SubCell"/>
</dbReference>
<accession>A0AAV6VQW0</accession>
<reference evidence="12 13" key="1">
    <citation type="journal article" date="2022" name="Nat. Ecol. Evol.">
        <title>A masculinizing supergene underlies an exaggerated male reproductive morph in a spider.</title>
        <authorList>
            <person name="Hendrickx F."/>
            <person name="De Corte Z."/>
            <person name="Sonet G."/>
            <person name="Van Belleghem S.M."/>
            <person name="Kostlbacher S."/>
            <person name="Vangestel C."/>
        </authorList>
    </citation>
    <scope>NUCLEOTIDE SEQUENCE [LARGE SCALE GENOMIC DNA]</scope>
    <source>
        <strain evidence="12">W744_W776</strain>
    </source>
</reference>
<evidence type="ECO:0000256" key="6">
    <source>
        <dbReference type="ARBA" id="ARBA00023187"/>
    </source>
</evidence>
<keyword evidence="8" id="KW-0131">Cell cycle</keyword>
<evidence type="ECO:0000256" key="9">
    <source>
        <dbReference type="SAM" id="MobiDB-lite"/>
    </source>
</evidence>
<sequence length="412" mass="45938">MVFLRFPFRNGINQTSFHHGPSVSSKVIYENVAICLGINDFKLFYNGKILPPGETVSQDANIDVIFPLPGGKGGFGSMLRAIGAQIEKTTNREACRDLSGRRLRDINEEQRLKKWISKESERKAEKARRRKERIERLKAKPRHNFNDFEYEKKLSEGPDRVEEALAAGMEKMSKRPASEASCSAVQPKKKHLWLDEEMSSSSDSDPETLGSPKARTSDSCAGSSNEEAGCSSQPQATFQEERKSSNVKSMNENSSSGADTREKSVSDSNETQNKTPAEFFQPSEDSTSSSNQEKISKDLSNDGSTHIEETAVIVSPKENLSINQENSNKDPSSKDSNQEKFIPESVTYLPIDLMSYNDVSELEALGLDRLKAALMEKGLKCGGPLQDRAQRLWKVRGLEPHQYPPKLLAKKK</sequence>
<evidence type="ECO:0000256" key="5">
    <source>
        <dbReference type="ARBA" id="ARBA00022664"/>
    </source>
</evidence>